<dbReference type="InterPro" id="IPR010619">
    <property type="entry name" value="ThrE-like_N"/>
</dbReference>
<dbReference type="InterPro" id="IPR050539">
    <property type="entry name" value="ThrE_Dicarb/AminoAcid_Exp"/>
</dbReference>
<dbReference type="RefSeq" id="WP_056941377.1">
    <property type="nucleotide sequence ID" value="NZ_AZGI01000002.1"/>
</dbReference>
<comment type="subcellular location">
    <subcellularLocation>
        <location evidence="1">Cell membrane</location>
        <topology evidence="1">Multi-pass membrane protein</topology>
    </subcellularLocation>
</comment>
<feature type="transmembrane region" description="Helical" evidence="7">
    <location>
        <begin position="157"/>
        <end position="185"/>
    </location>
</feature>
<dbReference type="Pfam" id="PF12821">
    <property type="entry name" value="ThrE_2"/>
    <property type="match status" value="1"/>
</dbReference>
<gene>
    <name evidence="10" type="ORF">FC39_GL001220</name>
</gene>
<protein>
    <submittedName>
        <fullName evidence="10">Integral membrane protein</fullName>
    </submittedName>
</protein>
<dbReference type="PANTHER" id="PTHR34390">
    <property type="entry name" value="UPF0442 PROTEIN YJJB-RELATED"/>
    <property type="match status" value="1"/>
</dbReference>
<keyword evidence="4 7" id="KW-1133">Transmembrane helix</keyword>
<comment type="caution">
    <text evidence="10">The sequence shown here is derived from an EMBL/GenBank/DDBJ whole genome shotgun (WGS) entry which is preliminary data.</text>
</comment>
<evidence type="ECO:0000256" key="6">
    <source>
        <dbReference type="ARBA" id="ARBA00034125"/>
    </source>
</evidence>
<feature type="transmembrane region" description="Helical" evidence="7">
    <location>
        <begin position="389"/>
        <end position="407"/>
    </location>
</feature>
<feature type="transmembrane region" description="Helical" evidence="7">
    <location>
        <begin position="205"/>
        <end position="226"/>
    </location>
</feature>
<feature type="transmembrane region" description="Helical" evidence="7">
    <location>
        <begin position="275"/>
        <end position="294"/>
    </location>
</feature>
<sequence>MTEETEKVEEAQHHLSHHHHMKIQWEEFFKSDDDTLARNATLVEKGSLVGRIGLMLLACGTGAWRVRDSMDTIARTLDITCSADIGLVSISYTCFDVDNQSYSQTLSLPSTGVNMTRLNEMEKFVRQFQKGHGHWTLGQIKHRLDEIESIKGTYPTWISGLAAGLACAGFIFLLGGGLPEVICAFFGAGMGNYIRGIMGKHKITLVAKIGVGVAVACLTYFIAFHIMRMIVPMSYDHAYGYIGSMLFVIPGFPFITSGLDMSKLDMRSGLERMNYALLIILIATMAGWGVAMLLQLKPGAMPALHLSIPVLAILRLIASFCGVFGFSIMFNSRPSMAMTAAFIGAIANTTRLSLVDYAHIPAALAAFIGALIAGLLASVVRKKVGFPRIALTVPSIVIMVPGLYMYRGVFNLGITNINIGAYWLTGAVMIVAALPTGLLAARILTDKKWRHVDL</sequence>
<keyword evidence="2" id="KW-1003">Cell membrane</keyword>
<dbReference type="GO" id="GO:0022857">
    <property type="term" value="F:transmembrane transporter activity"/>
    <property type="evidence" value="ECO:0007669"/>
    <property type="project" value="InterPro"/>
</dbReference>
<dbReference type="GO" id="GO:0005886">
    <property type="term" value="C:plasma membrane"/>
    <property type="evidence" value="ECO:0007669"/>
    <property type="project" value="UniProtKB-SubCell"/>
</dbReference>
<dbReference type="PANTHER" id="PTHR34390:SF2">
    <property type="entry name" value="SUCCINATE TRANSPORTER SUBUNIT YJJP-RELATED"/>
    <property type="match status" value="1"/>
</dbReference>
<dbReference type="AlphaFoldDB" id="A0A0R1YMV0"/>
<organism evidence="10 11">
    <name type="scientific">Lactobacillus hamsteri DSM 5661 = JCM 6256</name>
    <dbReference type="NCBI Taxonomy" id="1423754"/>
    <lineage>
        <taxon>Bacteria</taxon>
        <taxon>Bacillati</taxon>
        <taxon>Bacillota</taxon>
        <taxon>Bacilli</taxon>
        <taxon>Lactobacillales</taxon>
        <taxon>Lactobacillaceae</taxon>
        <taxon>Lactobacillus</taxon>
    </lineage>
</organism>
<evidence type="ECO:0000256" key="2">
    <source>
        <dbReference type="ARBA" id="ARBA00022475"/>
    </source>
</evidence>
<dbReference type="Pfam" id="PF06738">
    <property type="entry name" value="ThrE"/>
    <property type="match status" value="1"/>
</dbReference>
<proteinExistence type="inferred from homology"/>
<evidence type="ECO:0000256" key="5">
    <source>
        <dbReference type="ARBA" id="ARBA00023136"/>
    </source>
</evidence>
<evidence type="ECO:0000313" key="11">
    <source>
        <dbReference type="Proteomes" id="UP000051223"/>
    </source>
</evidence>
<evidence type="ECO:0000259" key="8">
    <source>
        <dbReference type="Pfam" id="PF06738"/>
    </source>
</evidence>
<evidence type="ECO:0000256" key="1">
    <source>
        <dbReference type="ARBA" id="ARBA00004651"/>
    </source>
</evidence>
<feature type="transmembrane region" description="Helical" evidence="7">
    <location>
        <begin position="360"/>
        <end position="380"/>
    </location>
</feature>
<dbReference type="STRING" id="1423754.FC39_GL001220"/>
<dbReference type="EMBL" id="AZGI01000002">
    <property type="protein sequence ID" value="KRM41209.1"/>
    <property type="molecule type" value="Genomic_DNA"/>
</dbReference>
<feature type="transmembrane region" description="Helical" evidence="7">
    <location>
        <begin position="238"/>
        <end position="255"/>
    </location>
</feature>
<keyword evidence="11" id="KW-1185">Reference proteome</keyword>
<name>A0A0R1YMV0_9LACO</name>
<comment type="similarity">
    <text evidence="6">Belongs to the ThrE exporter (TC 2.A.79) family.</text>
</comment>
<dbReference type="InterPro" id="IPR024528">
    <property type="entry name" value="ThrE_2"/>
</dbReference>
<dbReference type="GO" id="GO:0015744">
    <property type="term" value="P:succinate transport"/>
    <property type="evidence" value="ECO:0007669"/>
    <property type="project" value="TreeGrafter"/>
</dbReference>
<evidence type="ECO:0000256" key="3">
    <source>
        <dbReference type="ARBA" id="ARBA00022692"/>
    </source>
</evidence>
<evidence type="ECO:0000256" key="7">
    <source>
        <dbReference type="SAM" id="Phobius"/>
    </source>
</evidence>
<dbReference type="eggNOG" id="COG3610">
    <property type="taxonomic scope" value="Bacteria"/>
</dbReference>
<dbReference type="PATRIC" id="fig|1423754.3.peg.1256"/>
<reference evidence="10 11" key="1">
    <citation type="journal article" date="2015" name="Genome Announc.">
        <title>Expanding the biotechnology potential of lactobacilli through comparative genomics of 213 strains and associated genera.</title>
        <authorList>
            <person name="Sun Z."/>
            <person name="Harris H.M."/>
            <person name="McCann A."/>
            <person name="Guo C."/>
            <person name="Argimon S."/>
            <person name="Zhang W."/>
            <person name="Yang X."/>
            <person name="Jeffery I.B."/>
            <person name="Cooney J.C."/>
            <person name="Kagawa T.F."/>
            <person name="Liu W."/>
            <person name="Song Y."/>
            <person name="Salvetti E."/>
            <person name="Wrobel A."/>
            <person name="Rasinkangas P."/>
            <person name="Parkhill J."/>
            <person name="Rea M.C."/>
            <person name="O'Sullivan O."/>
            <person name="Ritari J."/>
            <person name="Douillard F.P."/>
            <person name="Paul Ross R."/>
            <person name="Yang R."/>
            <person name="Briner A.E."/>
            <person name="Felis G.E."/>
            <person name="de Vos W.M."/>
            <person name="Barrangou R."/>
            <person name="Klaenhammer T.R."/>
            <person name="Caufield P.W."/>
            <person name="Cui Y."/>
            <person name="Zhang H."/>
            <person name="O'Toole P.W."/>
        </authorList>
    </citation>
    <scope>NUCLEOTIDE SEQUENCE [LARGE SCALE GENOMIC DNA]</scope>
    <source>
        <strain evidence="10 11">DSM 5661</strain>
    </source>
</reference>
<keyword evidence="3 7" id="KW-0812">Transmembrane</keyword>
<feature type="domain" description="Threonine/Serine exporter ThrE" evidence="9">
    <location>
        <begin position="316"/>
        <end position="442"/>
    </location>
</feature>
<evidence type="ECO:0000313" key="10">
    <source>
        <dbReference type="EMBL" id="KRM41209.1"/>
    </source>
</evidence>
<evidence type="ECO:0000259" key="9">
    <source>
        <dbReference type="Pfam" id="PF12821"/>
    </source>
</evidence>
<keyword evidence="5 7" id="KW-0472">Membrane</keyword>
<feature type="domain" description="Threonine/serine exporter-like N-terminal" evidence="8">
    <location>
        <begin position="48"/>
        <end position="294"/>
    </location>
</feature>
<feature type="transmembrane region" description="Helical" evidence="7">
    <location>
        <begin position="306"/>
        <end position="330"/>
    </location>
</feature>
<feature type="transmembrane region" description="Helical" evidence="7">
    <location>
        <begin position="419"/>
        <end position="441"/>
    </location>
</feature>
<dbReference type="eggNOG" id="COG2966">
    <property type="taxonomic scope" value="Bacteria"/>
</dbReference>
<dbReference type="Proteomes" id="UP000051223">
    <property type="component" value="Unassembled WGS sequence"/>
</dbReference>
<evidence type="ECO:0000256" key="4">
    <source>
        <dbReference type="ARBA" id="ARBA00022989"/>
    </source>
</evidence>
<accession>A0A0R1YMV0</accession>